<name>A0A8J7E039_9CYAN</name>
<proteinExistence type="predicted"/>
<keyword evidence="2" id="KW-1185">Reference proteome</keyword>
<protein>
    <submittedName>
        <fullName evidence="1">Uncharacterized protein</fullName>
    </submittedName>
</protein>
<dbReference type="EMBL" id="JADEWZ010000050">
    <property type="protein sequence ID" value="MBE9118520.1"/>
    <property type="molecule type" value="Genomic_DNA"/>
</dbReference>
<accession>A0A8J7E039</accession>
<gene>
    <name evidence="1" type="ORF">IQ249_21760</name>
</gene>
<organism evidence="1 2">
    <name type="scientific">Lusitaniella coriacea LEGE 07157</name>
    <dbReference type="NCBI Taxonomy" id="945747"/>
    <lineage>
        <taxon>Bacteria</taxon>
        <taxon>Bacillati</taxon>
        <taxon>Cyanobacteriota</taxon>
        <taxon>Cyanophyceae</taxon>
        <taxon>Spirulinales</taxon>
        <taxon>Lusitaniellaceae</taxon>
        <taxon>Lusitaniella</taxon>
    </lineage>
</organism>
<dbReference type="RefSeq" id="WP_194031604.1">
    <property type="nucleotide sequence ID" value="NZ_JADEWZ010000050.1"/>
</dbReference>
<evidence type="ECO:0000313" key="2">
    <source>
        <dbReference type="Proteomes" id="UP000654482"/>
    </source>
</evidence>
<reference evidence="1" key="1">
    <citation type="submission" date="2020-10" db="EMBL/GenBank/DDBJ databases">
        <authorList>
            <person name="Castelo-Branco R."/>
            <person name="Eusebio N."/>
            <person name="Adriana R."/>
            <person name="Vieira A."/>
            <person name="Brugerolle De Fraissinette N."/>
            <person name="Rezende De Castro R."/>
            <person name="Schneider M.P."/>
            <person name="Vasconcelos V."/>
            <person name="Leao P.N."/>
        </authorList>
    </citation>
    <scope>NUCLEOTIDE SEQUENCE</scope>
    <source>
        <strain evidence="1">LEGE 07157</strain>
    </source>
</reference>
<dbReference type="AlphaFoldDB" id="A0A8J7E039"/>
<comment type="caution">
    <text evidence="1">The sequence shown here is derived from an EMBL/GenBank/DDBJ whole genome shotgun (WGS) entry which is preliminary data.</text>
</comment>
<dbReference type="Proteomes" id="UP000654482">
    <property type="component" value="Unassembled WGS sequence"/>
</dbReference>
<sequence>MRQSIEQVVDGIVKAVRDTGSEEWFSVWIPRIGMGVEAQEEAANYEVTLNFDFRSKEFKDGVFPKEWIDRVRLELALRCEQLEMERCWVAVRLKSKHICDEVNTRLLLDRANSLATPFDKLEDPQEIVERFIQEERFVTVFCNGTGGEWNQYEREV</sequence>
<evidence type="ECO:0000313" key="1">
    <source>
        <dbReference type="EMBL" id="MBE9118520.1"/>
    </source>
</evidence>